<comment type="caution">
    <text evidence="2">The sequence shown here is derived from an EMBL/GenBank/DDBJ whole genome shotgun (WGS) entry which is preliminary data.</text>
</comment>
<dbReference type="AlphaFoldDB" id="A0A814L7H8"/>
<sequence length="83" mass="9207">MVPRQRTNRSPSTTSLVIDLTDFPEPPPPAPPSRSIENVLVPETEEERNQIARITASRATGSSSLDCHSFNRQYCSIACMAYN</sequence>
<organism evidence="2 3">
    <name type="scientific">Adineta ricciae</name>
    <name type="common">Rotifer</name>
    <dbReference type="NCBI Taxonomy" id="249248"/>
    <lineage>
        <taxon>Eukaryota</taxon>
        <taxon>Metazoa</taxon>
        <taxon>Spiralia</taxon>
        <taxon>Gnathifera</taxon>
        <taxon>Rotifera</taxon>
        <taxon>Eurotatoria</taxon>
        <taxon>Bdelloidea</taxon>
        <taxon>Adinetida</taxon>
        <taxon>Adinetidae</taxon>
        <taxon>Adineta</taxon>
    </lineage>
</organism>
<evidence type="ECO:0000313" key="2">
    <source>
        <dbReference type="EMBL" id="CAF1059541.1"/>
    </source>
</evidence>
<keyword evidence="3" id="KW-1185">Reference proteome</keyword>
<reference evidence="2" key="1">
    <citation type="submission" date="2021-02" db="EMBL/GenBank/DDBJ databases">
        <authorList>
            <person name="Nowell W R."/>
        </authorList>
    </citation>
    <scope>NUCLEOTIDE SEQUENCE</scope>
</reference>
<evidence type="ECO:0000313" key="3">
    <source>
        <dbReference type="Proteomes" id="UP000663828"/>
    </source>
</evidence>
<dbReference type="Proteomes" id="UP000663828">
    <property type="component" value="Unassembled WGS sequence"/>
</dbReference>
<dbReference type="EMBL" id="CAJNOR010001027">
    <property type="protein sequence ID" value="CAF1059541.1"/>
    <property type="molecule type" value="Genomic_DNA"/>
</dbReference>
<evidence type="ECO:0000256" key="1">
    <source>
        <dbReference type="SAM" id="MobiDB-lite"/>
    </source>
</evidence>
<proteinExistence type="predicted"/>
<gene>
    <name evidence="2" type="ORF">XAT740_LOCUS16209</name>
</gene>
<feature type="region of interest" description="Disordered" evidence="1">
    <location>
        <begin position="1"/>
        <end position="35"/>
    </location>
</feature>
<accession>A0A814L7H8</accession>
<name>A0A814L7H8_ADIRI</name>
<protein>
    <submittedName>
        <fullName evidence="2">Uncharacterized protein</fullName>
    </submittedName>
</protein>